<dbReference type="NCBIfam" id="TIGR01981">
    <property type="entry name" value="sufD"/>
    <property type="match status" value="1"/>
</dbReference>
<dbReference type="AlphaFoldDB" id="A0A6J6H1R7"/>
<dbReference type="PANTHER" id="PTHR43575:SF1">
    <property type="entry name" value="PROTEIN ABCI7, CHLOROPLASTIC"/>
    <property type="match status" value="1"/>
</dbReference>
<dbReference type="InterPro" id="IPR011542">
    <property type="entry name" value="SUF_FeS_clus_asmbl_SufD"/>
</dbReference>
<evidence type="ECO:0000259" key="1">
    <source>
        <dbReference type="Pfam" id="PF01458"/>
    </source>
</evidence>
<dbReference type="Pfam" id="PF01458">
    <property type="entry name" value="SUFBD_core"/>
    <property type="match status" value="1"/>
</dbReference>
<dbReference type="InterPro" id="IPR037284">
    <property type="entry name" value="SUF_FeS_clus_asmbl_SufBD_sf"/>
</dbReference>
<accession>A0A6J6H1R7</accession>
<dbReference type="InterPro" id="IPR055346">
    <property type="entry name" value="Fe-S_cluster_assembly_SufBD"/>
</dbReference>
<dbReference type="SUPFAM" id="SSF101960">
    <property type="entry name" value="Stabilizer of iron transporter SufD"/>
    <property type="match status" value="1"/>
</dbReference>
<dbReference type="GO" id="GO:0016226">
    <property type="term" value="P:iron-sulfur cluster assembly"/>
    <property type="evidence" value="ECO:0007669"/>
    <property type="project" value="InterPro"/>
</dbReference>
<gene>
    <name evidence="2" type="ORF">UFOPK1835_00847</name>
</gene>
<dbReference type="InterPro" id="IPR000825">
    <property type="entry name" value="SUF_FeS_clus_asmbl_SufBD_core"/>
</dbReference>
<sequence length="420" mass="45429">MTSPDAPTASPTWLDDRRQAVSRRIGDPVLPSTEEEVWRYSRIGELDLADWSTVAEPAERGLPAGIEAILAAVPERAATVVVRNGFIVHSEVELTWSERGLYVGALVSGPEAETALGSVSGDGIDVFSQLNDVNSADPILISVPRGLTVDAPVVLIDWIDIEGCAVYPRLVIRVGANADVKVLDWHGSADVSAFVAPVVELDLAHAARLGYGSVQMRGPRIWQVASQVSHVMADATLTSSHVALGGDYARARTDCRLIGKGATGNLQAIYFGENEQTLDFRTFQKHDAPKTTSNLLFKGAVDDHSRSVYTGLIKVEKVATGTNAFQTNRNLKLSEHAWAESVPNLEIETNDVKCSHASTVGPVDLEQLFYLESRGVPTDVAERLVVAGFFQEVLEAFPVPGVVGLVNDAIEQRLDRRSER</sequence>
<feature type="domain" description="SUF system FeS cluster assembly SufBD core" evidence="1">
    <location>
        <begin position="164"/>
        <end position="389"/>
    </location>
</feature>
<proteinExistence type="predicted"/>
<dbReference type="PANTHER" id="PTHR43575">
    <property type="entry name" value="PROTEIN ABCI7, CHLOROPLASTIC"/>
    <property type="match status" value="1"/>
</dbReference>
<reference evidence="2" key="1">
    <citation type="submission" date="2020-05" db="EMBL/GenBank/DDBJ databases">
        <authorList>
            <person name="Chiriac C."/>
            <person name="Salcher M."/>
            <person name="Ghai R."/>
            <person name="Kavagutti S V."/>
        </authorList>
    </citation>
    <scope>NUCLEOTIDE SEQUENCE</scope>
</reference>
<protein>
    <submittedName>
        <fullName evidence="2">Unannotated protein</fullName>
    </submittedName>
</protein>
<dbReference type="EMBL" id="CAEZUP010000028">
    <property type="protein sequence ID" value="CAB4607086.1"/>
    <property type="molecule type" value="Genomic_DNA"/>
</dbReference>
<organism evidence="2">
    <name type="scientific">freshwater metagenome</name>
    <dbReference type="NCBI Taxonomy" id="449393"/>
    <lineage>
        <taxon>unclassified sequences</taxon>
        <taxon>metagenomes</taxon>
        <taxon>ecological metagenomes</taxon>
    </lineage>
</organism>
<evidence type="ECO:0000313" key="2">
    <source>
        <dbReference type="EMBL" id="CAB4607086.1"/>
    </source>
</evidence>
<name>A0A6J6H1R7_9ZZZZ</name>